<gene>
    <name evidence="7" type="ORF">HMPREF1316_0119</name>
</gene>
<keyword evidence="3 6" id="KW-0812">Transmembrane</keyword>
<sequence length="263" mass="27958">MVALMLSAALLTLCHEQGALLVNAMSFGTSALLNSMLRTAPHAEVPAAGRTSPRQFVSDFVEGLRFIGGSSEVRYLLLMSSLVNFFLAGYNLMTPFVQMSFGAGDAAYAEPLTSSSVGGVLGAILTRLLGDRLGGPRVTLFAALFGCGLSLALLPAFLHLWQAFAAVLACILVFAVLLTFYNIQFFSVLQASVDEAYLGRTFSCVFVIATLLMPLGTLVFNRLIVAPEAFWYAAFGGICASSLLALVLAVGVEGRDSTPWEMC</sequence>
<dbReference type="InterPro" id="IPR036259">
    <property type="entry name" value="MFS_trans_sf"/>
</dbReference>
<name>U2TPC1_9ACTN</name>
<feature type="transmembrane region" description="Helical" evidence="6">
    <location>
        <begin position="73"/>
        <end position="93"/>
    </location>
</feature>
<evidence type="ECO:0000256" key="4">
    <source>
        <dbReference type="ARBA" id="ARBA00022989"/>
    </source>
</evidence>
<comment type="subcellular location">
    <subcellularLocation>
        <location evidence="1">Cell membrane</location>
        <topology evidence="1">Multi-pass membrane protein</topology>
    </subcellularLocation>
</comment>
<evidence type="ECO:0000313" key="7">
    <source>
        <dbReference type="EMBL" id="ERL08280.1"/>
    </source>
</evidence>
<dbReference type="SUPFAM" id="SSF103473">
    <property type="entry name" value="MFS general substrate transporter"/>
    <property type="match status" value="1"/>
</dbReference>
<accession>U2TPC1</accession>
<protein>
    <submittedName>
        <fullName evidence="7">Putative membrane protein</fullName>
    </submittedName>
</protein>
<evidence type="ECO:0000256" key="3">
    <source>
        <dbReference type="ARBA" id="ARBA00022692"/>
    </source>
</evidence>
<feature type="transmembrane region" description="Helical" evidence="6">
    <location>
        <begin position="164"/>
        <end position="183"/>
    </location>
</feature>
<dbReference type="PANTHER" id="PTHR23513:SF11">
    <property type="entry name" value="STAPHYLOFERRIN A TRANSPORTER"/>
    <property type="match status" value="1"/>
</dbReference>
<dbReference type="Gene3D" id="1.20.1250.20">
    <property type="entry name" value="MFS general substrate transporter like domains"/>
    <property type="match status" value="1"/>
</dbReference>
<keyword evidence="2" id="KW-1003">Cell membrane</keyword>
<dbReference type="PATRIC" id="fig|1125712.3.peg.1246"/>
<reference evidence="7 8" key="1">
    <citation type="submission" date="2013-08" db="EMBL/GenBank/DDBJ databases">
        <authorList>
            <person name="Durkin A.S."/>
            <person name="Haft D.R."/>
            <person name="McCorrison J."/>
            <person name="Torralba M."/>
            <person name="Gillis M."/>
            <person name="Haft D.H."/>
            <person name="Methe B."/>
            <person name="Sutton G."/>
            <person name="Nelson K.E."/>
        </authorList>
    </citation>
    <scope>NUCLEOTIDE SEQUENCE [LARGE SCALE GENOMIC DNA]</scope>
    <source>
        <strain evidence="7 8">F0195</strain>
    </source>
</reference>
<evidence type="ECO:0000256" key="5">
    <source>
        <dbReference type="ARBA" id="ARBA00023136"/>
    </source>
</evidence>
<keyword evidence="4 6" id="KW-1133">Transmembrane helix</keyword>
<evidence type="ECO:0000256" key="2">
    <source>
        <dbReference type="ARBA" id="ARBA00022475"/>
    </source>
</evidence>
<evidence type="ECO:0000313" key="8">
    <source>
        <dbReference type="Proteomes" id="UP000016638"/>
    </source>
</evidence>
<dbReference type="EMBL" id="AWEZ01000045">
    <property type="protein sequence ID" value="ERL08280.1"/>
    <property type="molecule type" value="Genomic_DNA"/>
</dbReference>
<feature type="transmembrane region" description="Helical" evidence="6">
    <location>
        <begin position="230"/>
        <end position="252"/>
    </location>
</feature>
<dbReference type="GO" id="GO:0005886">
    <property type="term" value="C:plasma membrane"/>
    <property type="evidence" value="ECO:0007669"/>
    <property type="project" value="UniProtKB-SubCell"/>
</dbReference>
<evidence type="ECO:0000256" key="6">
    <source>
        <dbReference type="SAM" id="Phobius"/>
    </source>
</evidence>
<proteinExistence type="predicted"/>
<comment type="caution">
    <text evidence="7">The sequence shown here is derived from an EMBL/GenBank/DDBJ whole genome shotgun (WGS) entry which is preliminary data.</text>
</comment>
<evidence type="ECO:0000256" key="1">
    <source>
        <dbReference type="ARBA" id="ARBA00004651"/>
    </source>
</evidence>
<organism evidence="7 8">
    <name type="scientific">Olsenella profusa F0195</name>
    <dbReference type="NCBI Taxonomy" id="1125712"/>
    <lineage>
        <taxon>Bacteria</taxon>
        <taxon>Bacillati</taxon>
        <taxon>Actinomycetota</taxon>
        <taxon>Coriobacteriia</taxon>
        <taxon>Coriobacteriales</taxon>
        <taxon>Atopobiaceae</taxon>
        <taxon>Olsenella</taxon>
    </lineage>
</organism>
<dbReference type="PANTHER" id="PTHR23513">
    <property type="entry name" value="INTEGRAL MEMBRANE EFFLUX PROTEIN-RELATED"/>
    <property type="match status" value="1"/>
</dbReference>
<dbReference type="AlphaFoldDB" id="U2TPC1"/>
<dbReference type="Proteomes" id="UP000016638">
    <property type="component" value="Unassembled WGS sequence"/>
</dbReference>
<keyword evidence="5 6" id="KW-0472">Membrane</keyword>
<feature type="transmembrane region" description="Helical" evidence="6">
    <location>
        <begin position="138"/>
        <end position="158"/>
    </location>
</feature>
<dbReference type="STRING" id="1125712.HMPREF1316_0119"/>
<feature type="transmembrane region" description="Helical" evidence="6">
    <location>
        <begin position="204"/>
        <end position="224"/>
    </location>
</feature>
<keyword evidence="8" id="KW-1185">Reference proteome</keyword>
<dbReference type="eggNOG" id="COG0477">
    <property type="taxonomic scope" value="Bacteria"/>
</dbReference>